<keyword evidence="4" id="KW-1185">Reference proteome</keyword>
<protein>
    <recommendedName>
        <fullName evidence="5">Integral membrane protein</fullName>
    </recommendedName>
</protein>
<evidence type="ECO:0000313" key="3">
    <source>
        <dbReference type="EMBL" id="GAA4256442.1"/>
    </source>
</evidence>
<evidence type="ECO:0008006" key="5">
    <source>
        <dbReference type="Google" id="ProtNLM"/>
    </source>
</evidence>
<feature type="transmembrane region" description="Helical" evidence="2">
    <location>
        <begin position="7"/>
        <end position="26"/>
    </location>
</feature>
<evidence type="ECO:0000256" key="1">
    <source>
        <dbReference type="SAM" id="MobiDB-lite"/>
    </source>
</evidence>
<feature type="region of interest" description="Disordered" evidence="1">
    <location>
        <begin position="296"/>
        <end position="323"/>
    </location>
</feature>
<feature type="compositionally biased region" description="Low complexity" evidence="1">
    <location>
        <begin position="296"/>
        <end position="310"/>
    </location>
</feature>
<gene>
    <name evidence="3" type="ORF">GCM10022255_069280</name>
</gene>
<proteinExistence type="predicted"/>
<keyword evidence="2" id="KW-0812">Transmembrane</keyword>
<keyword evidence="2" id="KW-0472">Membrane</keyword>
<reference evidence="4" key="1">
    <citation type="journal article" date="2019" name="Int. J. Syst. Evol. Microbiol.">
        <title>The Global Catalogue of Microorganisms (GCM) 10K type strain sequencing project: providing services to taxonomists for standard genome sequencing and annotation.</title>
        <authorList>
            <consortium name="The Broad Institute Genomics Platform"/>
            <consortium name="The Broad Institute Genome Sequencing Center for Infectious Disease"/>
            <person name="Wu L."/>
            <person name="Ma J."/>
        </authorList>
    </citation>
    <scope>NUCLEOTIDE SEQUENCE [LARGE SCALE GENOMIC DNA]</scope>
    <source>
        <strain evidence="4">JCM 17441</strain>
    </source>
</reference>
<name>A0ABP8DHX5_9ACTN</name>
<comment type="caution">
    <text evidence="3">The sequence shown here is derived from an EMBL/GenBank/DDBJ whole genome shotgun (WGS) entry which is preliminary data.</text>
</comment>
<evidence type="ECO:0000256" key="2">
    <source>
        <dbReference type="SAM" id="Phobius"/>
    </source>
</evidence>
<keyword evidence="2" id="KW-1133">Transmembrane helix</keyword>
<sequence length="501" mass="53458">MLGFTWSQIGGVVVGLICAMIGVNLIAAGRTWLAAAMFVAAVLLIVLALLRLKGRRITEWLPVVAGALVQRATRQDRYRGAVFAANGGDLLDLPGAAAGYRWLTAVAADGVTQVGLLHHRTERTVTAALACTGHNFVLADPDEQTRRLTDWAQALNILGSEYADSGLVRWSLTTRTVPDTGNRAQRYLATRAVETESVAYRSLAELTATAAPSGQRHDTFLVVVFDIARLSGEIAAAGGTDTAIGVVILERLAGIAATVAEAGVTTHGWLSLRRYAAVLRTAWDPADQEAVDLRGGLAAPTPTADPAAAGKAGGVEPGVEPRLAGPTAVETLGWDTYRHDSGLSRTLWVAQMPRQPVGGTWLTPLYTRATGRRTVTLTAQPVPAALAQLAARRDQVATAGDEVTKRKLRLVRTAREDEEAKAVRQIDREQAAGHVRYRYQLLVTVTTDTPDELDRHTRAAKRVLSRAGCEAVVLYGEQDQAFAAGALPLGRGLKPLRGWSA</sequence>
<dbReference type="EMBL" id="BAABAT010000024">
    <property type="protein sequence ID" value="GAA4256442.1"/>
    <property type="molecule type" value="Genomic_DNA"/>
</dbReference>
<dbReference type="Proteomes" id="UP001500620">
    <property type="component" value="Unassembled WGS sequence"/>
</dbReference>
<dbReference type="NCBIfam" id="NF042935">
    <property type="entry name" value="SCO6880_fam"/>
    <property type="match status" value="1"/>
</dbReference>
<dbReference type="InterPro" id="IPR049978">
    <property type="entry name" value="SCO6880-like"/>
</dbReference>
<accession>A0ABP8DHX5</accession>
<organism evidence="3 4">
    <name type="scientific">Dactylosporangium darangshiense</name>
    <dbReference type="NCBI Taxonomy" id="579108"/>
    <lineage>
        <taxon>Bacteria</taxon>
        <taxon>Bacillati</taxon>
        <taxon>Actinomycetota</taxon>
        <taxon>Actinomycetes</taxon>
        <taxon>Micromonosporales</taxon>
        <taxon>Micromonosporaceae</taxon>
        <taxon>Dactylosporangium</taxon>
    </lineage>
</organism>
<evidence type="ECO:0000313" key="4">
    <source>
        <dbReference type="Proteomes" id="UP001500620"/>
    </source>
</evidence>
<feature type="transmembrane region" description="Helical" evidence="2">
    <location>
        <begin position="32"/>
        <end position="50"/>
    </location>
</feature>